<feature type="compositionally biased region" description="Basic and acidic residues" evidence="1">
    <location>
        <begin position="63"/>
        <end position="96"/>
    </location>
</feature>
<feature type="chain" id="PRO_5045417723" description="DUF4148 domain-containing protein" evidence="2">
    <location>
        <begin position="21"/>
        <end position="128"/>
    </location>
</feature>
<dbReference type="Proteomes" id="UP001596086">
    <property type="component" value="Unassembled WGS sequence"/>
</dbReference>
<name>A0ABW0S2K8_9BURK</name>
<comment type="caution">
    <text evidence="3">The sequence shown here is derived from an EMBL/GenBank/DDBJ whole genome shotgun (WGS) entry which is preliminary data.</text>
</comment>
<keyword evidence="4" id="KW-1185">Reference proteome</keyword>
<feature type="compositionally biased region" description="Basic and acidic residues" evidence="1">
    <location>
        <begin position="103"/>
        <end position="128"/>
    </location>
</feature>
<organism evidence="3 4">
    <name type="scientific">Massilia aerilata</name>
    <dbReference type="NCBI Taxonomy" id="453817"/>
    <lineage>
        <taxon>Bacteria</taxon>
        <taxon>Pseudomonadati</taxon>
        <taxon>Pseudomonadota</taxon>
        <taxon>Betaproteobacteria</taxon>
        <taxon>Burkholderiales</taxon>
        <taxon>Oxalobacteraceae</taxon>
        <taxon>Telluria group</taxon>
        <taxon>Massilia</taxon>
    </lineage>
</organism>
<protein>
    <recommendedName>
        <fullName evidence="5">DUF4148 domain-containing protein</fullName>
    </recommendedName>
</protein>
<evidence type="ECO:0008006" key="5">
    <source>
        <dbReference type="Google" id="ProtNLM"/>
    </source>
</evidence>
<proteinExistence type="predicted"/>
<evidence type="ECO:0000313" key="4">
    <source>
        <dbReference type="Proteomes" id="UP001596086"/>
    </source>
</evidence>
<feature type="region of interest" description="Disordered" evidence="1">
    <location>
        <begin position="26"/>
        <end position="128"/>
    </location>
</feature>
<gene>
    <name evidence="3" type="ORF">ACFPO9_16750</name>
</gene>
<sequence>MPRKIILFAVAICSSQLLSAHDMRAYPAAEQSARDQSASERSDSSGNSRVGKDGSVTMTFPKDISKPPKSDAAQERQAAENKALEKLDKANDHRDNVWSTKHTARERGQSMKEAADAKNAAEKELSKP</sequence>
<evidence type="ECO:0000256" key="1">
    <source>
        <dbReference type="SAM" id="MobiDB-lite"/>
    </source>
</evidence>
<dbReference type="EMBL" id="JBHSMZ010000014">
    <property type="protein sequence ID" value="MFC5550165.1"/>
    <property type="molecule type" value="Genomic_DNA"/>
</dbReference>
<evidence type="ECO:0000313" key="3">
    <source>
        <dbReference type="EMBL" id="MFC5550165.1"/>
    </source>
</evidence>
<accession>A0ABW0S2K8</accession>
<keyword evidence="2" id="KW-0732">Signal</keyword>
<feature type="signal peptide" evidence="2">
    <location>
        <begin position="1"/>
        <end position="20"/>
    </location>
</feature>
<dbReference type="RefSeq" id="WP_379772346.1">
    <property type="nucleotide sequence ID" value="NZ_JBHSMZ010000014.1"/>
</dbReference>
<evidence type="ECO:0000256" key="2">
    <source>
        <dbReference type="SAM" id="SignalP"/>
    </source>
</evidence>
<reference evidence="4" key="1">
    <citation type="journal article" date="2019" name="Int. J. Syst. Evol. Microbiol.">
        <title>The Global Catalogue of Microorganisms (GCM) 10K type strain sequencing project: providing services to taxonomists for standard genome sequencing and annotation.</title>
        <authorList>
            <consortium name="The Broad Institute Genomics Platform"/>
            <consortium name="The Broad Institute Genome Sequencing Center for Infectious Disease"/>
            <person name="Wu L."/>
            <person name="Ma J."/>
        </authorList>
    </citation>
    <scope>NUCLEOTIDE SEQUENCE [LARGE SCALE GENOMIC DNA]</scope>
    <source>
        <strain evidence="4">CGMCC 4.5798</strain>
    </source>
</reference>